<protein>
    <recommendedName>
        <fullName evidence="5">BHLH domain-containing protein</fullName>
    </recommendedName>
</protein>
<keyword evidence="2" id="KW-0805">Transcription regulation</keyword>
<accession>A0AAQ3QPJ7</accession>
<evidence type="ECO:0000256" key="3">
    <source>
        <dbReference type="ARBA" id="ARBA00023163"/>
    </source>
</evidence>
<evidence type="ECO:0000256" key="4">
    <source>
        <dbReference type="SAM" id="Coils"/>
    </source>
</evidence>
<dbReference type="InterPro" id="IPR044818">
    <property type="entry name" value="ILR3-like"/>
</dbReference>
<dbReference type="SUPFAM" id="SSF47459">
    <property type="entry name" value="HLH, helix-loop-helix DNA-binding domain"/>
    <property type="match status" value="1"/>
</dbReference>
<dbReference type="GO" id="GO:0003700">
    <property type="term" value="F:DNA-binding transcription factor activity"/>
    <property type="evidence" value="ECO:0007669"/>
    <property type="project" value="InterPro"/>
</dbReference>
<name>A0AAQ3QPJ7_9LILI</name>
<feature type="domain" description="BHLH" evidence="5">
    <location>
        <begin position="62"/>
        <end position="113"/>
    </location>
</feature>
<dbReference type="Pfam" id="PF00010">
    <property type="entry name" value="HLH"/>
    <property type="match status" value="1"/>
</dbReference>
<keyword evidence="7" id="KW-1185">Reference proteome</keyword>
<dbReference type="EMBL" id="CP136898">
    <property type="protein sequence ID" value="WOL18884.1"/>
    <property type="molecule type" value="Genomic_DNA"/>
</dbReference>
<dbReference type="PANTHER" id="PTHR46133:SF15">
    <property type="entry name" value="BHLH TRANSCRIPTION FACTOR"/>
    <property type="match status" value="1"/>
</dbReference>
<dbReference type="GO" id="GO:0006879">
    <property type="term" value="P:intracellular iron ion homeostasis"/>
    <property type="evidence" value="ECO:0007669"/>
    <property type="project" value="InterPro"/>
</dbReference>
<dbReference type="Gene3D" id="4.10.280.10">
    <property type="entry name" value="Helix-loop-helix DNA-binding domain"/>
    <property type="match status" value="1"/>
</dbReference>
<proteinExistence type="inferred from homology"/>
<keyword evidence="4" id="KW-0175">Coiled coil</keyword>
<dbReference type="AlphaFoldDB" id="A0AAQ3QPJ7"/>
<dbReference type="CDD" id="cd11446">
    <property type="entry name" value="bHLH_AtILR3_like"/>
    <property type="match status" value="1"/>
</dbReference>
<comment type="similarity">
    <text evidence="1">Belongs to the bHLH protein family.</text>
</comment>
<evidence type="ECO:0000259" key="5">
    <source>
        <dbReference type="PROSITE" id="PS50888"/>
    </source>
</evidence>
<evidence type="ECO:0000256" key="1">
    <source>
        <dbReference type="ARBA" id="ARBA00005510"/>
    </source>
</evidence>
<sequence>MGSNSIDDYWVDGGGSDGELRCAIESFCDIPTAGVAIEDTYADICGVEQTSSKKRCRDDSCTGSKSKACREKMRRDKLNDRFLELSAAIDPCRPPKSDKASILSDAAHVLQQLKAEAQEIKDSNEKLQDTIKDLKMEKNELRDEKLKLKADKERLEQQIKAMNMPPAGFMPPLAFHPAATPAAFAPHIQAPSNKAAHFPTYPGMAMWQWLPPAVVDTTQDTNLWPPNA</sequence>
<dbReference type="PROSITE" id="PS50888">
    <property type="entry name" value="BHLH"/>
    <property type="match status" value="1"/>
</dbReference>
<evidence type="ECO:0000313" key="7">
    <source>
        <dbReference type="Proteomes" id="UP001327560"/>
    </source>
</evidence>
<dbReference type="InterPro" id="IPR011598">
    <property type="entry name" value="bHLH_dom"/>
</dbReference>
<evidence type="ECO:0000256" key="2">
    <source>
        <dbReference type="ARBA" id="ARBA00023015"/>
    </source>
</evidence>
<dbReference type="InterPro" id="IPR036638">
    <property type="entry name" value="HLH_DNA-bd_sf"/>
</dbReference>
<dbReference type="SMART" id="SM00353">
    <property type="entry name" value="HLH"/>
    <property type="match status" value="1"/>
</dbReference>
<feature type="coiled-coil region" evidence="4">
    <location>
        <begin position="103"/>
        <end position="158"/>
    </location>
</feature>
<dbReference type="Proteomes" id="UP001327560">
    <property type="component" value="Chromosome 9"/>
</dbReference>
<keyword evidence="3" id="KW-0804">Transcription</keyword>
<reference evidence="6 7" key="1">
    <citation type="submission" date="2023-10" db="EMBL/GenBank/DDBJ databases">
        <title>Chromosome-scale genome assembly provides insights into flower coloration mechanisms of Canna indica.</title>
        <authorList>
            <person name="Li C."/>
        </authorList>
    </citation>
    <scope>NUCLEOTIDE SEQUENCE [LARGE SCALE GENOMIC DNA]</scope>
    <source>
        <tissue evidence="6">Flower</tissue>
    </source>
</reference>
<organism evidence="6 7">
    <name type="scientific">Canna indica</name>
    <name type="common">Indian-shot</name>
    <dbReference type="NCBI Taxonomy" id="4628"/>
    <lineage>
        <taxon>Eukaryota</taxon>
        <taxon>Viridiplantae</taxon>
        <taxon>Streptophyta</taxon>
        <taxon>Embryophyta</taxon>
        <taxon>Tracheophyta</taxon>
        <taxon>Spermatophyta</taxon>
        <taxon>Magnoliopsida</taxon>
        <taxon>Liliopsida</taxon>
        <taxon>Zingiberales</taxon>
        <taxon>Cannaceae</taxon>
        <taxon>Canna</taxon>
    </lineage>
</organism>
<dbReference type="GO" id="GO:0046983">
    <property type="term" value="F:protein dimerization activity"/>
    <property type="evidence" value="ECO:0007669"/>
    <property type="project" value="InterPro"/>
</dbReference>
<evidence type="ECO:0000313" key="6">
    <source>
        <dbReference type="EMBL" id="WOL18884.1"/>
    </source>
</evidence>
<gene>
    <name evidence="6" type="ORF">Cni_G27681</name>
</gene>
<dbReference type="PANTHER" id="PTHR46133">
    <property type="entry name" value="BHLH TRANSCRIPTION FACTOR"/>
    <property type="match status" value="1"/>
</dbReference>